<keyword evidence="1" id="KW-0472">Membrane</keyword>
<keyword evidence="1" id="KW-0812">Transmembrane</keyword>
<evidence type="ECO:0000313" key="2">
    <source>
        <dbReference type="EMBL" id="PID57700.1"/>
    </source>
</evidence>
<comment type="caution">
    <text evidence="2">The sequence shown here is derived from an EMBL/GenBank/DDBJ whole genome shotgun (WGS) entry which is preliminary data.</text>
</comment>
<evidence type="ECO:0000256" key="1">
    <source>
        <dbReference type="SAM" id="Phobius"/>
    </source>
</evidence>
<protein>
    <submittedName>
        <fullName evidence="2">Uncharacterized protein</fullName>
    </submittedName>
</protein>
<evidence type="ECO:0000313" key="3">
    <source>
        <dbReference type="Proteomes" id="UP000229740"/>
    </source>
</evidence>
<reference evidence="2 3" key="1">
    <citation type="submission" date="2017-10" db="EMBL/GenBank/DDBJ databases">
        <title>Novel microbial diversity and functional potential in the marine mammal oral microbiome.</title>
        <authorList>
            <person name="Dudek N.K."/>
            <person name="Sun C.L."/>
            <person name="Burstein D."/>
            <person name="Kantor R.S."/>
            <person name="Aliaga Goltsman D.S."/>
            <person name="Bik E.M."/>
            <person name="Thomas B.C."/>
            <person name="Banfield J.F."/>
            <person name="Relman D.A."/>
        </authorList>
    </citation>
    <scope>NUCLEOTIDE SEQUENCE [LARGE SCALE GENOMIC DNA]</scope>
    <source>
        <strain evidence="2">DOLZORAL124_49_17</strain>
    </source>
</reference>
<sequence>MLMARSITLISLTQPEYDKSDTMEPSSKLCKSLKAISILNNVIILMLCLMVMGILLISPSKLFYYDSSDVDFIDQHTDLHALKEYAKKIITRSNTSSDRFDRFILIVFWSYILLIMLLILHFRYIKKLRSFILSDRTEKDALR</sequence>
<dbReference type="Proteomes" id="UP000229740">
    <property type="component" value="Unassembled WGS sequence"/>
</dbReference>
<keyword evidence="1" id="KW-1133">Transmembrane helix</keyword>
<gene>
    <name evidence="2" type="ORF">CSB45_05560</name>
</gene>
<proteinExistence type="predicted"/>
<dbReference type="AlphaFoldDB" id="A0A2G6E6J2"/>
<name>A0A2G6E6J2_9BACT</name>
<accession>A0A2G6E6J2</accession>
<feature type="transmembrane region" description="Helical" evidence="1">
    <location>
        <begin position="103"/>
        <end position="122"/>
    </location>
</feature>
<organism evidence="2 3">
    <name type="scientific">candidate division KSB3 bacterium</name>
    <dbReference type="NCBI Taxonomy" id="2044937"/>
    <lineage>
        <taxon>Bacteria</taxon>
        <taxon>candidate division KSB3</taxon>
    </lineage>
</organism>
<feature type="transmembrane region" description="Helical" evidence="1">
    <location>
        <begin position="38"/>
        <end position="57"/>
    </location>
</feature>
<dbReference type="EMBL" id="PDPS01000025">
    <property type="protein sequence ID" value="PID57700.1"/>
    <property type="molecule type" value="Genomic_DNA"/>
</dbReference>